<gene>
    <name evidence="3" type="ORF">HNQ73_001908</name>
</gene>
<dbReference type="InterPro" id="IPR009936">
    <property type="entry name" value="DUF1468"/>
</dbReference>
<dbReference type="Proteomes" id="UP000588017">
    <property type="component" value="Unassembled WGS sequence"/>
</dbReference>
<dbReference type="EMBL" id="JACHEH010000004">
    <property type="protein sequence ID" value="MBB6168278.1"/>
    <property type="molecule type" value="Genomic_DNA"/>
</dbReference>
<dbReference type="AlphaFoldDB" id="A0A841K647"/>
<keyword evidence="1" id="KW-0472">Membrane</keyword>
<accession>A0A841K647</accession>
<dbReference type="Pfam" id="PF07331">
    <property type="entry name" value="TctB"/>
    <property type="match status" value="1"/>
</dbReference>
<sequence>MTQQEDDRPEGRRGDPVGFVIAAGLLALAAAVAWDASGMGAVSSYAGIGPSAASWTVAAALTALALGTVVSAVRGKIPVPEPSDHAAVLTILAGIAGMIAIISFGGGFIPAMAVLFGLTARGFGRRALLTDLGIGVALGLFVYLGFTKLLALSLPQGPIEHLF</sequence>
<feature type="transmembrane region" description="Helical" evidence="1">
    <location>
        <begin position="128"/>
        <end position="146"/>
    </location>
</feature>
<feature type="domain" description="DUF1468" evidence="2">
    <location>
        <begin position="20"/>
        <end position="155"/>
    </location>
</feature>
<dbReference type="RefSeq" id="WP_183334603.1">
    <property type="nucleotide sequence ID" value="NZ_BMHX01000004.1"/>
</dbReference>
<feature type="transmembrane region" description="Helical" evidence="1">
    <location>
        <begin position="86"/>
        <end position="116"/>
    </location>
</feature>
<keyword evidence="4" id="KW-1185">Reference proteome</keyword>
<feature type="transmembrane region" description="Helical" evidence="1">
    <location>
        <begin position="55"/>
        <end position="74"/>
    </location>
</feature>
<comment type="caution">
    <text evidence="3">The sequence shown here is derived from an EMBL/GenBank/DDBJ whole genome shotgun (WGS) entry which is preliminary data.</text>
</comment>
<evidence type="ECO:0000313" key="4">
    <source>
        <dbReference type="Proteomes" id="UP000588017"/>
    </source>
</evidence>
<evidence type="ECO:0000313" key="3">
    <source>
        <dbReference type="EMBL" id="MBB6168278.1"/>
    </source>
</evidence>
<protein>
    <submittedName>
        <fullName evidence="3">Putative tricarboxylic transport membrane protein</fullName>
    </submittedName>
</protein>
<reference evidence="3 4" key="1">
    <citation type="submission" date="2020-08" db="EMBL/GenBank/DDBJ databases">
        <title>Genomic Encyclopedia of Type Strains, Phase IV (KMG-IV): sequencing the most valuable type-strain genomes for metagenomic binning, comparative biology and taxonomic classification.</title>
        <authorList>
            <person name="Goeker M."/>
        </authorList>
    </citation>
    <scope>NUCLEOTIDE SEQUENCE [LARGE SCALE GENOMIC DNA]</scope>
    <source>
        <strain evidence="3 4">DSM 101465</strain>
    </source>
</reference>
<feature type="transmembrane region" description="Helical" evidence="1">
    <location>
        <begin position="16"/>
        <end position="34"/>
    </location>
</feature>
<name>A0A841K647_9HYPH</name>
<evidence type="ECO:0000256" key="1">
    <source>
        <dbReference type="SAM" id="Phobius"/>
    </source>
</evidence>
<organism evidence="3 4">
    <name type="scientific">Chelatococcus composti</name>
    <dbReference type="NCBI Taxonomy" id="1743235"/>
    <lineage>
        <taxon>Bacteria</taxon>
        <taxon>Pseudomonadati</taxon>
        <taxon>Pseudomonadota</taxon>
        <taxon>Alphaproteobacteria</taxon>
        <taxon>Hyphomicrobiales</taxon>
        <taxon>Chelatococcaceae</taxon>
        <taxon>Chelatococcus</taxon>
    </lineage>
</organism>
<keyword evidence="1" id="KW-1133">Transmembrane helix</keyword>
<evidence type="ECO:0000259" key="2">
    <source>
        <dbReference type="Pfam" id="PF07331"/>
    </source>
</evidence>
<keyword evidence="1" id="KW-0812">Transmembrane</keyword>
<proteinExistence type="predicted"/>